<dbReference type="SUPFAM" id="SSF160631">
    <property type="entry name" value="SMI1/KNR4-like"/>
    <property type="match status" value="1"/>
</dbReference>
<sequence length="231" mass="27429">MTNTEKIRKLYDLPQNENFGFADTEIIELEKKLNIKFPLELKNYYLTLGKVETLNYSHNRLLNPRNEIGFSNDRYLVFYEENQVVVYWGIKEEDLKLDNPKVWGNYGTEENPDWHVEANSTDDFLLLMAVYNGTFGGLKYNANYFGQVQPETIKLIERNWTIVTEISWDKQKIYTDNFHEVLSLSFDEQNNCNGIFLGTSNQERFDKILDSFEIDWSYTSYEDCEEDYEDE</sequence>
<evidence type="ECO:0000313" key="2">
    <source>
        <dbReference type="EMBL" id="SDE96800.1"/>
    </source>
</evidence>
<feature type="domain" description="Knr4/Smi1-like" evidence="1">
    <location>
        <begin position="20"/>
        <end position="211"/>
    </location>
</feature>
<dbReference type="SMART" id="SM00860">
    <property type="entry name" value="SMI1_KNR4"/>
    <property type="match status" value="1"/>
</dbReference>
<dbReference type="EMBL" id="FNBH01000001">
    <property type="protein sequence ID" value="SDE96800.1"/>
    <property type="molecule type" value="Genomic_DNA"/>
</dbReference>
<dbReference type="InterPro" id="IPR018958">
    <property type="entry name" value="Knr4/Smi1-like_dom"/>
</dbReference>
<dbReference type="RefSeq" id="WP_089871398.1">
    <property type="nucleotide sequence ID" value="NZ_FNBH01000001.1"/>
</dbReference>
<dbReference type="InterPro" id="IPR037883">
    <property type="entry name" value="Knr4/Smi1-like_sf"/>
</dbReference>
<gene>
    <name evidence="2" type="ORF">SAMN05421825_0721</name>
</gene>
<accession>A0A1G7H8N6</accession>
<name>A0A1G7H8N6_9FLAO</name>
<reference evidence="3" key="1">
    <citation type="submission" date="2016-10" db="EMBL/GenBank/DDBJ databases">
        <authorList>
            <person name="Varghese N."/>
            <person name="Submissions S."/>
        </authorList>
    </citation>
    <scope>NUCLEOTIDE SEQUENCE [LARGE SCALE GENOMIC DNA]</scope>
    <source>
        <strain evidence="3">DSM 19684</strain>
    </source>
</reference>
<dbReference type="OrthoDB" id="515110at2"/>
<evidence type="ECO:0000259" key="1">
    <source>
        <dbReference type="SMART" id="SM00860"/>
    </source>
</evidence>
<dbReference type="STRING" id="454006.SAMN05421825_0721"/>
<protein>
    <recommendedName>
        <fullName evidence="1">Knr4/Smi1-like domain-containing protein</fullName>
    </recommendedName>
</protein>
<dbReference type="Proteomes" id="UP000199203">
    <property type="component" value="Unassembled WGS sequence"/>
</dbReference>
<dbReference type="AlphaFoldDB" id="A0A1G7H8N6"/>
<evidence type="ECO:0000313" key="3">
    <source>
        <dbReference type="Proteomes" id="UP000199203"/>
    </source>
</evidence>
<proteinExistence type="predicted"/>
<organism evidence="2 3">
    <name type="scientific">Epilithonimonas hungarica</name>
    <dbReference type="NCBI Taxonomy" id="454006"/>
    <lineage>
        <taxon>Bacteria</taxon>
        <taxon>Pseudomonadati</taxon>
        <taxon>Bacteroidota</taxon>
        <taxon>Flavobacteriia</taxon>
        <taxon>Flavobacteriales</taxon>
        <taxon>Weeksellaceae</taxon>
        <taxon>Chryseobacterium group</taxon>
        <taxon>Epilithonimonas</taxon>
    </lineage>
</organism>
<keyword evidence="3" id="KW-1185">Reference proteome</keyword>